<dbReference type="InterPro" id="IPR014846">
    <property type="entry name" value="DUF1786_pyruvate_format-lyase"/>
</dbReference>
<gene>
    <name evidence="1" type="ORF">CLV27_0146</name>
</gene>
<dbReference type="Proteomes" id="UP000295777">
    <property type="component" value="Unassembled WGS sequence"/>
</dbReference>
<dbReference type="EMBL" id="SMFV01000001">
    <property type="protein sequence ID" value="TCK06345.1"/>
    <property type="molecule type" value="Genomic_DNA"/>
</dbReference>
<reference evidence="1 2" key="1">
    <citation type="submission" date="2019-03" db="EMBL/GenBank/DDBJ databases">
        <title>Genomic Encyclopedia of Archaeal and Bacterial Type Strains, Phase II (KMG-II): from individual species to whole genera.</title>
        <authorList>
            <person name="Goeker M."/>
        </authorList>
    </citation>
    <scope>NUCLEOTIDE SEQUENCE [LARGE SCALE GENOMIC DNA]</scope>
    <source>
        <strain evidence="1 2">DSM 24425</strain>
    </source>
</reference>
<name>A0A4R1GHT8_9BACT</name>
<proteinExistence type="predicted"/>
<keyword evidence="2" id="KW-1185">Reference proteome</keyword>
<sequence length="333" mass="37185">MEVFAVDIGKGTQDLLYADENLNVENWVKAILPSPTVKLARRVASFNEDLFIDGYVMGGGPVKKAIINHLNKGYRVVISERAARTIKDDLEKVRSLGIDIADRVEKPNLYLSDLEFNVYEELLRLAGRPFNPKVIAVACQDHGFIKGQSDRVTRFKYFEKKLEETRDPRDFIVTEKTGFFSRFDSILEQLREKGFSGFVMDSKVASICGILAYAKELGVKEFVGLDIGNGHTLGVSIKDGNVCGLFEHHTRYLTAEKLKALVEKLCKATLTFEEVFLDNGHGAVVFEKVEPEKVFIAGPNRALFKKYGEYAFPGGDVMITGCVGLLFALNNLP</sequence>
<dbReference type="OrthoDB" id="9777509at2"/>
<organism evidence="1 2">
    <name type="scientific">Phorcysia thermohydrogeniphila</name>
    <dbReference type="NCBI Taxonomy" id="936138"/>
    <lineage>
        <taxon>Bacteria</taxon>
        <taxon>Pseudomonadati</taxon>
        <taxon>Aquificota</taxon>
        <taxon>Aquificia</taxon>
        <taxon>Desulfurobacteriales</taxon>
        <taxon>Desulfurobacteriaceae</taxon>
        <taxon>Phorcysia</taxon>
    </lineage>
</organism>
<evidence type="ECO:0000313" key="1">
    <source>
        <dbReference type="EMBL" id="TCK06345.1"/>
    </source>
</evidence>
<protein>
    <submittedName>
        <fullName evidence="1">Uncharacterized protein (DUF1786 family)</fullName>
    </submittedName>
</protein>
<dbReference type="Pfam" id="PF08735">
    <property type="entry name" value="DUF1786"/>
    <property type="match status" value="1"/>
</dbReference>
<dbReference type="RefSeq" id="WP_132524797.1">
    <property type="nucleotide sequence ID" value="NZ_SMFV01000001.1"/>
</dbReference>
<comment type="caution">
    <text evidence="1">The sequence shown here is derived from an EMBL/GenBank/DDBJ whole genome shotgun (WGS) entry which is preliminary data.</text>
</comment>
<accession>A0A4R1GHT8</accession>
<evidence type="ECO:0000313" key="2">
    <source>
        <dbReference type="Proteomes" id="UP000295777"/>
    </source>
</evidence>
<dbReference type="AlphaFoldDB" id="A0A4R1GHT8"/>
<dbReference type="PIRSF" id="PIRSF029129">
    <property type="entry name" value="DUF1786_pyruvate_format-lyase"/>
    <property type="match status" value="1"/>
</dbReference>